<evidence type="ECO:0000256" key="2">
    <source>
        <dbReference type="SAM" id="SignalP"/>
    </source>
</evidence>
<keyword evidence="2" id="KW-0732">Signal</keyword>
<dbReference type="PROSITE" id="PS51257">
    <property type="entry name" value="PROKAR_LIPOPROTEIN"/>
    <property type="match status" value="1"/>
</dbReference>
<dbReference type="EMBL" id="FOGW01000016">
    <property type="protein sequence ID" value="SER95515.1"/>
    <property type="molecule type" value="Genomic_DNA"/>
</dbReference>
<dbReference type="Proteomes" id="UP000182471">
    <property type="component" value="Unassembled WGS sequence"/>
</dbReference>
<evidence type="ECO:0000313" key="5">
    <source>
        <dbReference type="Proteomes" id="UP000182471"/>
    </source>
</evidence>
<sequence>MRAKYNKIFNTIIIVCLASVFSGCDNGTSESHYYNPSPSTDYSSPTVPSTPSTTDNGNGYENSGNTNTSQNKPASTPLRDSTPQVKVPTEGGEKVASQVCSIDYSNRNEGYILANYFGSNPKVKLQIVGPDSVTYNYDLPNHSTCFALSAGNGSYKISIYENISGTKYSLALTKTIDVALNNELLPFLYPNQFVDFNSSSLCISVGQQLASGAKNDLDVVAKTYNYIINNFKYDYEKAKNLKAGYLPNIDTTMQTKIGICFDYASVISSILRSQRIPTRLEIGYAGTEYHAWISVYIKDVGWINGIIQFSGNTWTMMDPTFASTSRNPIKFIPNKEKYKISFVY</sequence>
<dbReference type="PANTHER" id="PTHR33490:SF6">
    <property type="entry name" value="SLL1049 PROTEIN"/>
    <property type="match status" value="1"/>
</dbReference>
<keyword evidence="5" id="KW-1185">Reference proteome</keyword>
<feature type="chain" id="PRO_5038815077" evidence="2">
    <location>
        <begin position="23"/>
        <end position="344"/>
    </location>
</feature>
<dbReference type="RefSeq" id="WP_143065831.1">
    <property type="nucleotide sequence ID" value="NZ_FOGW01000016.1"/>
</dbReference>
<feature type="signal peptide" evidence="2">
    <location>
        <begin position="1"/>
        <end position="22"/>
    </location>
</feature>
<feature type="compositionally biased region" description="Low complexity" evidence="1">
    <location>
        <begin position="36"/>
        <end position="54"/>
    </location>
</feature>
<feature type="compositionally biased region" description="Polar residues" evidence="1">
    <location>
        <begin position="55"/>
        <end position="84"/>
    </location>
</feature>
<gene>
    <name evidence="4" type="ORF">SAMN02910429_01600</name>
</gene>
<dbReference type="InterPro" id="IPR002931">
    <property type="entry name" value="Transglutaminase-like"/>
</dbReference>
<evidence type="ECO:0000259" key="3">
    <source>
        <dbReference type="Pfam" id="PF01841"/>
    </source>
</evidence>
<proteinExistence type="predicted"/>
<feature type="domain" description="Transglutaminase-like" evidence="3">
    <location>
        <begin position="205"/>
        <end position="304"/>
    </location>
</feature>
<organism evidence="4 5">
    <name type="scientific">Lachnobacterium bovis</name>
    <dbReference type="NCBI Taxonomy" id="140626"/>
    <lineage>
        <taxon>Bacteria</taxon>
        <taxon>Bacillati</taxon>
        <taxon>Bacillota</taxon>
        <taxon>Clostridia</taxon>
        <taxon>Lachnospirales</taxon>
        <taxon>Lachnospiraceae</taxon>
        <taxon>Lachnobacterium</taxon>
    </lineage>
</organism>
<name>A0A1H9TE49_9FIRM</name>
<dbReference type="Pfam" id="PF01841">
    <property type="entry name" value="Transglut_core"/>
    <property type="match status" value="1"/>
</dbReference>
<dbReference type="SUPFAM" id="SSF54001">
    <property type="entry name" value="Cysteine proteinases"/>
    <property type="match status" value="1"/>
</dbReference>
<dbReference type="PANTHER" id="PTHR33490">
    <property type="entry name" value="BLR5614 PROTEIN-RELATED"/>
    <property type="match status" value="1"/>
</dbReference>
<reference evidence="5" key="1">
    <citation type="submission" date="2016-10" db="EMBL/GenBank/DDBJ databases">
        <authorList>
            <person name="Varghese N."/>
            <person name="Submissions S."/>
        </authorList>
    </citation>
    <scope>NUCLEOTIDE SEQUENCE [LARGE SCALE GENOMIC DNA]</scope>
    <source>
        <strain evidence="5">S1b</strain>
    </source>
</reference>
<evidence type="ECO:0000256" key="1">
    <source>
        <dbReference type="SAM" id="MobiDB-lite"/>
    </source>
</evidence>
<dbReference type="Gene3D" id="3.10.620.30">
    <property type="match status" value="1"/>
</dbReference>
<protein>
    <submittedName>
        <fullName evidence="4">Transglutaminase-like superfamily protein</fullName>
    </submittedName>
</protein>
<evidence type="ECO:0000313" key="4">
    <source>
        <dbReference type="EMBL" id="SER95515.1"/>
    </source>
</evidence>
<dbReference type="InterPro" id="IPR038765">
    <property type="entry name" value="Papain-like_cys_pep_sf"/>
</dbReference>
<accession>A0A1H9TE49</accession>
<feature type="region of interest" description="Disordered" evidence="1">
    <location>
        <begin position="35"/>
        <end position="92"/>
    </location>
</feature>
<dbReference type="AlphaFoldDB" id="A0A1H9TE49"/>